<accession>A0A6P6CY61</accession>
<name>A0A6P6CY61_PTEVA</name>
<keyword evidence="2" id="KW-1185">Reference proteome</keyword>
<evidence type="ECO:0000313" key="2">
    <source>
        <dbReference type="Proteomes" id="UP000515202"/>
    </source>
</evidence>
<gene>
    <name evidence="3" type="primary">LOC111745556</name>
</gene>
<reference evidence="3" key="1">
    <citation type="submission" date="2025-08" db="UniProtKB">
        <authorList>
            <consortium name="RefSeq"/>
        </authorList>
    </citation>
    <scope>IDENTIFICATION</scope>
    <source>
        <tissue evidence="3">Kidney</tissue>
    </source>
</reference>
<dbReference type="KEGG" id="pvp:111745556"/>
<dbReference type="Proteomes" id="UP000515202">
    <property type="component" value="Unplaced"/>
</dbReference>
<dbReference type="RefSeq" id="XP_023392258.1">
    <property type="nucleotide sequence ID" value="XM_023536490.1"/>
</dbReference>
<sequence>MQGQGVSPALWPREVTLSQWPRLRVGRGRGWPAGPPVPASPGGWPGQRVDSWPSRHASWSRGEAARGQPALGRAAGGGVSCPACPTGPPGASCCPLGRNEEAEAQGGRGAGGICTCGTSTERSENTQAGAALPQHLTRLLPAPNQLCDRLLPGPQAPGLRPQSPLRLCPGLLSPRQVGRGMHLLGHMRGKVESGPGFRWPPGNWPETGVPFTSAGKDTEAGDLETEAGHWPSKAGHWPLPLMPLAPVLDATLPPSAPLPGTLGLGPSLQIHHRPRPAPSGRAGWQVFWSAPGQSASRSRRVPCAQ</sequence>
<dbReference type="AlphaFoldDB" id="A0A6P6CY61"/>
<dbReference type="GeneID" id="111745556"/>
<evidence type="ECO:0000256" key="1">
    <source>
        <dbReference type="SAM" id="MobiDB-lite"/>
    </source>
</evidence>
<evidence type="ECO:0000313" key="3">
    <source>
        <dbReference type="RefSeq" id="XP_023392258.1"/>
    </source>
</evidence>
<protein>
    <submittedName>
        <fullName evidence="3">Collagen alpha-2(I) chain-like</fullName>
    </submittedName>
</protein>
<organism evidence="2 3">
    <name type="scientific">Pteropus vampyrus</name>
    <name type="common">Large flying fox</name>
    <dbReference type="NCBI Taxonomy" id="132908"/>
    <lineage>
        <taxon>Eukaryota</taxon>
        <taxon>Metazoa</taxon>
        <taxon>Chordata</taxon>
        <taxon>Craniata</taxon>
        <taxon>Vertebrata</taxon>
        <taxon>Euteleostomi</taxon>
        <taxon>Mammalia</taxon>
        <taxon>Eutheria</taxon>
        <taxon>Laurasiatheria</taxon>
        <taxon>Chiroptera</taxon>
        <taxon>Yinpterochiroptera</taxon>
        <taxon>Pteropodoidea</taxon>
        <taxon>Pteropodidae</taxon>
        <taxon>Pteropodinae</taxon>
        <taxon>Pteropus</taxon>
    </lineage>
</organism>
<proteinExistence type="predicted"/>
<feature type="region of interest" description="Disordered" evidence="1">
    <location>
        <begin position="26"/>
        <end position="54"/>
    </location>
</feature>